<sequence>MGMPPAVRAERIRQRLCTYSVLCTSATEDENTICPSHRHHRTQRQKFRRNLKHKEGPKFLTKRPNAAPPTSEILQLPSTSKTASVTRAPAVSWDKLMWVSFPDARPLYETATLAIQLFPEDHQSLSHDSWLAEAYSMAKLRNTVIKADNGGYYVHQGLVTLLALKSLNTISVVAHTWDWLSQQLRNNQLSSSYKDDNGQSTHGILFLHWTTNEPTTPTLDTVYNAVRLLKHTHGASFRVYPNESESWQERAKLGDIRALDDVARSAPSTFSYRPKTCFGHNTCKLQDCQKTVHKRTHSGCATHVYPSKKPTYDADSSTHWFHQEFVPALQRCEFRVFIATEPDEKGHRGRTGRVVAIAKTAFDQDTKALAAREFLPEDLGAPLTRSDLEQFALFVFESLRAQTDSMTFFESLEVGVRLDIGVGDNGTLIKSKLFVNEITRWYGGHYFSHHICAEPKTQICKAFAHAFNAYLNVG</sequence>
<keyword evidence="2" id="KW-1185">Reference proteome</keyword>
<proteinExistence type="predicted"/>
<feature type="non-terminal residue" evidence="1">
    <location>
        <position position="474"/>
    </location>
</feature>
<reference evidence="1" key="1">
    <citation type="journal article" date="2020" name="Stud. Mycol.">
        <title>101 Dothideomycetes genomes: a test case for predicting lifestyles and emergence of pathogens.</title>
        <authorList>
            <person name="Haridas S."/>
            <person name="Albert R."/>
            <person name="Binder M."/>
            <person name="Bloem J."/>
            <person name="Labutti K."/>
            <person name="Salamov A."/>
            <person name="Andreopoulos B."/>
            <person name="Baker S."/>
            <person name="Barry K."/>
            <person name="Bills G."/>
            <person name="Bluhm B."/>
            <person name="Cannon C."/>
            <person name="Castanera R."/>
            <person name="Culley D."/>
            <person name="Daum C."/>
            <person name="Ezra D."/>
            <person name="Gonzalez J."/>
            <person name="Henrissat B."/>
            <person name="Kuo A."/>
            <person name="Liang C."/>
            <person name="Lipzen A."/>
            <person name="Lutzoni F."/>
            <person name="Magnuson J."/>
            <person name="Mondo S."/>
            <person name="Nolan M."/>
            <person name="Ohm R."/>
            <person name="Pangilinan J."/>
            <person name="Park H.-J."/>
            <person name="Ramirez L."/>
            <person name="Alfaro M."/>
            <person name="Sun H."/>
            <person name="Tritt A."/>
            <person name="Yoshinaga Y."/>
            <person name="Zwiers L.-H."/>
            <person name="Turgeon B."/>
            <person name="Goodwin S."/>
            <person name="Spatafora J."/>
            <person name="Crous P."/>
            <person name="Grigoriev I."/>
        </authorList>
    </citation>
    <scope>NUCLEOTIDE SEQUENCE</scope>
    <source>
        <strain evidence="1">CBS 113818</strain>
    </source>
</reference>
<evidence type="ECO:0000313" key="1">
    <source>
        <dbReference type="EMBL" id="KAF2818334.1"/>
    </source>
</evidence>
<name>A0A6A6ZDE7_9PLEO</name>
<protein>
    <submittedName>
        <fullName evidence="1">Uncharacterized protein</fullName>
    </submittedName>
</protein>
<dbReference type="Proteomes" id="UP000799424">
    <property type="component" value="Unassembled WGS sequence"/>
</dbReference>
<gene>
    <name evidence="1" type="ORF">CC86DRAFT_337369</name>
</gene>
<dbReference type="AlphaFoldDB" id="A0A6A6ZDE7"/>
<dbReference type="EMBL" id="MU006254">
    <property type="protein sequence ID" value="KAF2818334.1"/>
    <property type="molecule type" value="Genomic_DNA"/>
</dbReference>
<organism evidence="1 2">
    <name type="scientific">Ophiobolus disseminans</name>
    <dbReference type="NCBI Taxonomy" id="1469910"/>
    <lineage>
        <taxon>Eukaryota</taxon>
        <taxon>Fungi</taxon>
        <taxon>Dikarya</taxon>
        <taxon>Ascomycota</taxon>
        <taxon>Pezizomycotina</taxon>
        <taxon>Dothideomycetes</taxon>
        <taxon>Pleosporomycetidae</taxon>
        <taxon>Pleosporales</taxon>
        <taxon>Pleosporineae</taxon>
        <taxon>Phaeosphaeriaceae</taxon>
        <taxon>Ophiobolus</taxon>
    </lineage>
</organism>
<accession>A0A6A6ZDE7</accession>
<dbReference type="OrthoDB" id="4789692at2759"/>
<evidence type="ECO:0000313" key="2">
    <source>
        <dbReference type="Proteomes" id="UP000799424"/>
    </source>
</evidence>